<evidence type="ECO:0000313" key="2">
    <source>
        <dbReference type="Proteomes" id="UP000260790"/>
    </source>
</evidence>
<comment type="caution">
    <text evidence="1">The sequence shown here is derived from an EMBL/GenBank/DDBJ whole genome shotgun (WGS) entry which is preliminary data.</text>
</comment>
<gene>
    <name evidence="1" type="ORF">DXD09_04705</name>
</gene>
<organism evidence="1 2">
    <name type="scientific">Ligilactobacillus ruminis</name>
    <dbReference type="NCBI Taxonomy" id="1623"/>
    <lineage>
        <taxon>Bacteria</taxon>
        <taxon>Bacillati</taxon>
        <taxon>Bacillota</taxon>
        <taxon>Bacilli</taxon>
        <taxon>Lactobacillales</taxon>
        <taxon>Lactobacillaceae</taxon>
        <taxon>Ligilactobacillus</taxon>
    </lineage>
</organism>
<proteinExistence type="predicted"/>
<evidence type="ECO:0000313" key="1">
    <source>
        <dbReference type="EMBL" id="RGK47243.1"/>
    </source>
</evidence>
<name>A0A8B2Z8P2_9LACO</name>
<sequence>MLSIIPDAAESKVLKLKGMLLFLGKTLFKYQKNLLVSPINNALSSALLKIRLNRQSRFKLCILTQKKLKISKNVANFKLRASFSPTNPTA</sequence>
<dbReference type="EMBL" id="QSQR01000003">
    <property type="protein sequence ID" value="RGK47243.1"/>
    <property type="molecule type" value="Genomic_DNA"/>
</dbReference>
<dbReference type="Proteomes" id="UP000260790">
    <property type="component" value="Unassembled WGS sequence"/>
</dbReference>
<dbReference type="AlphaFoldDB" id="A0A8B2Z8P2"/>
<accession>A0A8B2Z8P2</accession>
<reference evidence="1 2" key="1">
    <citation type="submission" date="2018-08" db="EMBL/GenBank/DDBJ databases">
        <title>A genome reference for cultivated species of the human gut microbiota.</title>
        <authorList>
            <person name="Zou Y."/>
            <person name="Xue W."/>
            <person name="Luo G."/>
        </authorList>
    </citation>
    <scope>NUCLEOTIDE SEQUENCE [LARGE SCALE GENOMIC DNA]</scope>
    <source>
        <strain evidence="1 2">TF10-9AT</strain>
    </source>
</reference>
<protein>
    <submittedName>
        <fullName evidence="1">Uncharacterized protein</fullName>
    </submittedName>
</protein>